<sequence length="487" mass="53521">MDEDCGREVCSLFCKVFEDTKLREYYEKNFFVGEFSCLVCGAVGGKKTAKKFKGCLPLVQHCMSIEKTKRRRAHRALAQAVCKVLGWDIHNLPKIVSMLSDKSVNAQGNGNGDCKESSVAFVLNVDSVKGDEAAPASDAGKKLEAIGISFMACPDADKTENQVHPRTTAVIASTSASVPIIRHHLQPSAATKFKKKKKKKRKGKVGKKLADSAVTESNSSHGAEWPCPSPPHLPSTSGWPTASWATLEKSTLKPVLLSTEEQLMLAARHAHQHALKVVHKFFRKNNSDDSNEIDSGSDGDDDDELMEEDSGSEEYSFFCKVFEEDKKLRECYMKNFAEGEFNCLVCGAVGGKNSGKKFKGCLPLLQHLITIAKTKKRKAHRAFGRAVCKVLGWDIDRLPTVESMLSDKTSERQISLTCVDANKNLENLGMVYQPSVEKPASQELTINSLLGPDADHNESLGMVHQVEQPASERSNSVPSDEEESRGK</sequence>
<name>A0AAD4JNV3_PERFH</name>
<feature type="region of interest" description="Disordered" evidence="1">
    <location>
        <begin position="449"/>
        <end position="487"/>
    </location>
</feature>
<comment type="caution">
    <text evidence="2">The sequence shown here is derived from an EMBL/GenBank/DDBJ whole genome shotgun (WGS) entry which is preliminary data.</text>
</comment>
<feature type="region of interest" description="Disordered" evidence="1">
    <location>
        <begin position="187"/>
        <end position="229"/>
    </location>
</feature>
<dbReference type="EMBL" id="SDAM02000018">
    <property type="protein sequence ID" value="KAH6837314.1"/>
    <property type="molecule type" value="Genomic_DNA"/>
</dbReference>
<gene>
    <name evidence="2" type="ORF">C2S53_003101</name>
</gene>
<feature type="region of interest" description="Disordered" evidence="1">
    <location>
        <begin position="288"/>
        <end position="310"/>
    </location>
</feature>
<protein>
    <submittedName>
        <fullName evidence="2">Uncharacterized protein</fullName>
    </submittedName>
</protein>
<accession>A0AAD4JNV3</accession>
<keyword evidence="3" id="KW-1185">Reference proteome</keyword>
<dbReference type="PANTHER" id="PTHR34546">
    <property type="entry name" value="OS06G0153600 PROTEIN"/>
    <property type="match status" value="1"/>
</dbReference>
<evidence type="ECO:0000313" key="2">
    <source>
        <dbReference type="EMBL" id="KAH6837314.1"/>
    </source>
</evidence>
<organism evidence="2 3">
    <name type="scientific">Perilla frutescens var. hirtella</name>
    <name type="common">Perilla citriodora</name>
    <name type="synonym">Perilla setoyensis</name>
    <dbReference type="NCBI Taxonomy" id="608512"/>
    <lineage>
        <taxon>Eukaryota</taxon>
        <taxon>Viridiplantae</taxon>
        <taxon>Streptophyta</taxon>
        <taxon>Embryophyta</taxon>
        <taxon>Tracheophyta</taxon>
        <taxon>Spermatophyta</taxon>
        <taxon>Magnoliopsida</taxon>
        <taxon>eudicotyledons</taxon>
        <taxon>Gunneridae</taxon>
        <taxon>Pentapetalae</taxon>
        <taxon>asterids</taxon>
        <taxon>lamiids</taxon>
        <taxon>Lamiales</taxon>
        <taxon>Lamiaceae</taxon>
        <taxon>Nepetoideae</taxon>
        <taxon>Elsholtzieae</taxon>
        <taxon>Perilla</taxon>
    </lineage>
</organism>
<reference evidence="2 3" key="1">
    <citation type="journal article" date="2021" name="Nat. Commun.">
        <title>Incipient diploidization of the medicinal plant Perilla within 10,000 years.</title>
        <authorList>
            <person name="Zhang Y."/>
            <person name="Shen Q."/>
            <person name="Leng L."/>
            <person name="Zhang D."/>
            <person name="Chen S."/>
            <person name="Shi Y."/>
            <person name="Ning Z."/>
            <person name="Chen S."/>
        </authorList>
    </citation>
    <scope>NUCLEOTIDE SEQUENCE [LARGE SCALE GENOMIC DNA]</scope>
    <source>
        <strain evidence="3">cv. PC099</strain>
    </source>
</reference>
<dbReference type="Proteomes" id="UP001190926">
    <property type="component" value="Unassembled WGS sequence"/>
</dbReference>
<dbReference type="AlphaFoldDB" id="A0AAD4JNV3"/>
<feature type="compositionally biased region" description="Acidic residues" evidence="1">
    <location>
        <begin position="289"/>
        <end position="310"/>
    </location>
</feature>
<evidence type="ECO:0000256" key="1">
    <source>
        <dbReference type="SAM" id="MobiDB-lite"/>
    </source>
</evidence>
<feature type="compositionally biased region" description="Basic residues" evidence="1">
    <location>
        <begin position="192"/>
        <end position="207"/>
    </location>
</feature>
<dbReference type="PANTHER" id="PTHR34546:SF3">
    <property type="entry name" value="OS06G0153600 PROTEIN"/>
    <property type="match status" value="1"/>
</dbReference>
<proteinExistence type="predicted"/>
<evidence type="ECO:0000313" key="3">
    <source>
        <dbReference type="Proteomes" id="UP001190926"/>
    </source>
</evidence>